<name>D3B1A8_HETP5</name>
<dbReference type="Gene3D" id="3.40.50.410">
    <property type="entry name" value="von Willebrand factor, type A domain"/>
    <property type="match status" value="2"/>
</dbReference>
<protein>
    <recommendedName>
        <fullName evidence="4">26S proteasome regulatory subunit RPN10</fullName>
    </recommendedName>
</protein>
<evidence type="ECO:0000256" key="5">
    <source>
        <dbReference type="SAM" id="MobiDB-lite"/>
    </source>
</evidence>
<dbReference type="GO" id="GO:0043161">
    <property type="term" value="P:proteasome-mediated ubiquitin-dependent protein catabolic process"/>
    <property type="evidence" value="ECO:0007669"/>
    <property type="project" value="TreeGrafter"/>
</dbReference>
<dbReference type="GO" id="GO:0008540">
    <property type="term" value="C:proteasome regulatory particle, base subcomplex"/>
    <property type="evidence" value="ECO:0007669"/>
    <property type="project" value="TreeGrafter"/>
</dbReference>
<feature type="region of interest" description="Disordered" evidence="5">
    <location>
        <begin position="243"/>
        <end position="316"/>
    </location>
</feature>
<organism evidence="7 8">
    <name type="scientific">Heterostelium pallidum (strain ATCC 26659 / Pp 5 / PN500)</name>
    <name type="common">Cellular slime mold</name>
    <name type="synonym">Polysphondylium pallidum</name>
    <dbReference type="NCBI Taxonomy" id="670386"/>
    <lineage>
        <taxon>Eukaryota</taxon>
        <taxon>Amoebozoa</taxon>
        <taxon>Evosea</taxon>
        <taxon>Eumycetozoa</taxon>
        <taxon>Dictyostelia</taxon>
        <taxon>Acytosteliales</taxon>
        <taxon>Acytosteliaceae</taxon>
        <taxon>Heterostelium</taxon>
    </lineage>
</organism>
<gene>
    <name evidence="7" type="primary">psmD4</name>
    <name evidence="7" type="ORF">PPL_02079</name>
</gene>
<dbReference type="Pfam" id="PF02809">
    <property type="entry name" value="UIM"/>
    <property type="match status" value="2"/>
</dbReference>
<dbReference type="InterPro" id="IPR003903">
    <property type="entry name" value="UIM_dom"/>
</dbReference>
<feature type="compositionally biased region" description="Polar residues" evidence="5">
    <location>
        <begin position="216"/>
        <end position="225"/>
    </location>
</feature>
<dbReference type="PROSITE" id="PS50330">
    <property type="entry name" value="UIM"/>
    <property type="match status" value="2"/>
</dbReference>
<keyword evidence="2" id="KW-0677">Repeat</keyword>
<dbReference type="Gene3D" id="1.10.287.3990">
    <property type="match status" value="1"/>
</dbReference>
<comment type="similarity">
    <text evidence="1">Belongs to the proteasome subunit S5A family.</text>
</comment>
<dbReference type="InParanoid" id="D3B1A8"/>
<evidence type="ECO:0000259" key="6">
    <source>
        <dbReference type="Pfam" id="PF13519"/>
    </source>
</evidence>
<dbReference type="GO" id="GO:0005634">
    <property type="term" value="C:nucleus"/>
    <property type="evidence" value="ECO:0007669"/>
    <property type="project" value="TreeGrafter"/>
</dbReference>
<dbReference type="STRING" id="670386.D3B1A8"/>
<dbReference type="EMBL" id="ADBJ01000008">
    <property type="protein sequence ID" value="EFA85082.1"/>
    <property type="molecule type" value="Genomic_DNA"/>
</dbReference>
<proteinExistence type="inferred from homology"/>
<keyword evidence="3" id="KW-0647">Proteasome</keyword>
<dbReference type="Proteomes" id="UP000001396">
    <property type="component" value="Unassembled WGS sequence"/>
</dbReference>
<evidence type="ECO:0000313" key="7">
    <source>
        <dbReference type="EMBL" id="EFA85082.1"/>
    </source>
</evidence>
<dbReference type="GO" id="GO:0031593">
    <property type="term" value="F:polyubiquitin modification-dependent protein binding"/>
    <property type="evidence" value="ECO:0007669"/>
    <property type="project" value="TreeGrafter"/>
</dbReference>
<reference evidence="7 8" key="1">
    <citation type="journal article" date="2011" name="Genome Res.">
        <title>Phylogeny-wide analysis of social amoeba genomes highlights ancient origins for complex intercellular communication.</title>
        <authorList>
            <person name="Heidel A.J."/>
            <person name="Lawal H.M."/>
            <person name="Felder M."/>
            <person name="Schilde C."/>
            <person name="Helps N.R."/>
            <person name="Tunggal B."/>
            <person name="Rivero F."/>
            <person name="John U."/>
            <person name="Schleicher M."/>
            <person name="Eichinger L."/>
            <person name="Platzer M."/>
            <person name="Noegel A.A."/>
            <person name="Schaap P."/>
            <person name="Gloeckner G."/>
        </authorList>
    </citation>
    <scope>NUCLEOTIDE SEQUENCE [LARGE SCALE GENOMIC DNA]</scope>
    <source>
        <strain evidence="8">ATCC 26659 / Pp 5 / PN500</strain>
    </source>
</reference>
<dbReference type="FunCoup" id="D3B1A8">
    <property type="interactions" value="645"/>
</dbReference>
<dbReference type="PANTHER" id="PTHR10223:SF0">
    <property type="entry name" value="26S PROTEASOME NON-ATPASE REGULATORY SUBUNIT 4"/>
    <property type="match status" value="1"/>
</dbReference>
<keyword evidence="8" id="KW-1185">Reference proteome</keyword>
<dbReference type="InterPro" id="IPR002035">
    <property type="entry name" value="VWF_A"/>
</dbReference>
<dbReference type="Pfam" id="PF13519">
    <property type="entry name" value="VWA_2"/>
    <property type="match status" value="1"/>
</dbReference>
<accession>D3B1A8</accession>
<dbReference type="InterPro" id="IPR036465">
    <property type="entry name" value="vWFA_dom_sf"/>
</dbReference>
<dbReference type="GO" id="GO:0005829">
    <property type="term" value="C:cytosol"/>
    <property type="evidence" value="ECO:0007669"/>
    <property type="project" value="TreeGrafter"/>
</dbReference>
<dbReference type="RefSeq" id="XP_020437192.1">
    <property type="nucleotide sequence ID" value="XM_020573075.1"/>
</dbReference>
<dbReference type="SUPFAM" id="SSF53300">
    <property type="entry name" value="vWA-like"/>
    <property type="match status" value="1"/>
</dbReference>
<dbReference type="CDD" id="cd22297">
    <property type="entry name" value="PSMD4_RAZUL"/>
    <property type="match status" value="1"/>
</dbReference>
<dbReference type="AlphaFoldDB" id="D3B1A8"/>
<feature type="region of interest" description="Disordered" evidence="5">
    <location>
        <begin position="192"/>
        <end position="228"/>
    </location>
</feature>
<dbReference type="SMART" id="SM00726">
    <property type="entry name" value="UIM"/>
    <property type="match status" value="2"/>
</dbReference>
<feature type="compositionally biased region" description="Low complexity" evidence="5">
    <location>
        <begin position="205"/>
        <end position="215"/>
    </location>
</feature>
<dbReference type="PANTHER" id="PTHR10223">
    <property type="entry name" value="26S PROTEASOME NON-ATPASE REGULATORY SUBUNIT 4"/>
    <property type="match status" value="1"/>
</dbReference>
<dbReference type="InterPro" id="IPR027040">
    <property type="entry name" value="PSMD4"/>
</dbReference>
<evidence type="ECO:0000313" key="8">
    <source>
        <dbReference type="Proteomes" id="UP000001396"/>
    </source>
</evidence>
<sequence length="316" mass="34718">MTLEATIICVDNSEWMRNGDFVPSRFDAQKDAVNLICAAKTQANPESSVAIMSMADFTTSMRIAQLALRHRQNKHQHQRIVAFVGSPLKESKEELSQLAKNLKKNDIAVDIINFGEEASNVEKLECFINDVKKNDESHLLTVPAGPHMLSDVIVDSKIIVEGSGAYGAQFINADTDPELALALKLSLEEEQQRLERERKAKGGDDSTSGSGESQDVQMTAVSSDANFEDDPDLQQALALSLEQSDPMQGQEPSAAKPDAQQSTAPSTDAFNDQEFLNSTLKNLPGVDPNDERIKNALADLSKKDEKKDDEKKDEQK</sequence>
<comment type="caution">
    <text evidence="7">The sequence shown here is derived from an EMBL/GenBank/DDBJ whole genome shotgun (WGS) entry which is preliminary data.</text>
</comment>
<evidence type="ECO:0000256" key="2">
    <source>
        <dbReference type="ARBA" id="ARBA00022737"/>
    </source>
</evidence>
<dbReference type="InterPro" id="IPR049590">
    <property type="entry name" value="PSMD4_RAZUL-like"/>
</dbReference>
<feature type="compositionally biased region" description="Basic and acidic residues" evidence="5">
    <location>
        <begin position="289"/>
        <end position="316"/>
    </location>
</feature>
<feature type="compositionally biased region" description="Polar residues" evidence="5">
    <location>
        <begin position="259"/>
        <end position="281"/>
    </location>
</feature>
<evidence type="ECO:0000256" key="3">
    <source>
        <dbReference type="ARBA" id="ARBA00022942"/>
    </source>
</evidence>
<feature type="compositionally biased region" description="Basic and acidic residues" evidence="5">
    <location>
        <begin position="192"/>
        <end position="204"/>
    </location>
</feature>
<feature type="domain" description="VWFA" evidence="6">
    <location>
        <begin position="6"/>
        <end position="56"/>
    </location>
</feature>
<dbReference type="GeneID" id="31357605"/>
<evidence type="ECO:0000256" key="4">
    <source>
        <dbReference type="ARBA" id="ARBA00044341"/>
    </source>
</evidence>
<evidence type="ECO:0000256" key="1">
    <source>
        <dbReference type="ARBA" id="ARBA00005574"/>
    </source>
</evidence>
<dbReference type="OMA" id="QMSMQDQ"/>